<sequence length="159" mass="18877">MTVAKLLKEQTNNTDYDTYESILSNLGTSKHAWIQLLQYNDINYIWKETLNFLLQTDDDLQEWNNYWSGNIDNLIANISDYRQYKIKQSHANLTLAEFKRLYLEDARLALERLFVEPIYDHIVDKLNDSGMDSAHIYHRRIQGTIERVHGCWLYEEAIS</sequence>
<evidence type="ECO:0000313" key="1">
    <source>
        <dbReference type="EMBL" id="GGG82092.1"/>
    </source>
</evidence>
<dbReference type="Proteomes" id="UP000600247">
    <property type="component" value="Unassembled WGS sequence"/>
</dbReference>
<accession>A0A917M7A9</accession>
<comment type="caution">
    <text evidence="1">The sequence shown here is derived from an EMBL/GenBank/DDBJ whole genome shotgun (WGS) entry which is preliminary data.</text>
</comment>
<reference evidence="1 2" key="1">
    <citation type="journal article" date="2014" name="Int. J. Syst. Evol. Microbiol.">
        <title>Complete genome sequence of Corynebacterium casei LMG S-19264T (=DSM 44701T), isolated from a smear-ripened cheese.</title>
        <authorList>
            <consortium name="US DOE Joint Genome Institute (JGI-PGF)"/>
            <person name="Walter F."/>
            <person name="Albersmeier A."/>
            <person name="Kalinowski J."/>
            <person name="Ruckert C."/>
        </authorList>
    </citation>
    <scope>NUCLEOTIDE SEQUENCE [LARGE SCALE GENOMIC DNA]</scope>
    <source>
        <strain evidence="1 2">CGMCC 1.15286</strain>
    </source>
</reference>
<proteinExistence type="predicted"/>
<protein>
    <submittedName>
        <fullName evidence="1">Uncharacterized protein</fullName>
    </submittedName>
</protein>
<dbReference type="EMBL" id="BMHY01000010">
    <property type="protein sequence ID" value="GGG82092.1"/>
    <property type="molecule type" value="Genomic_DNA"/>
</dbReference>
<organism evidence="1 2">
    <name type="scientific">Paenibacillus radicis</name>
    <name type="common">ex Gao et al. 2016</name>
    <dbReference type="NCBI Taxonomy" id="1737354"/>
    <lineage>
        <taxon>Bacteria</taxon>
        <taxon>Bacillati</taxon>
        <taxon>Bacillota</taxon>
        <taxon>Bacilli</taxon>
        <taxon>Bacillales</taxon>
        <taxon>Paenibacillaceae</taxon>
        <taxon>Paenibacillus</taxon>
    </lineage>
</organism>
<dbReference type="AlphaFoldDB" id="A0A917M7A9"/>
<name>A0A917M7A9_9BACL</name>
<gene>
    <name evidence="1" type="ORF">GCM10010918_44300</name>
</gene>
<dbReference type="RefSeq" id="WP_188891494.1">
    <property type="nucleotide sequence ID" value="NZ_BMHY01000010.1"/>
</dbReference>
<evidence type="ECO:0000313" key="2">
    <source>
        <dbReference type="Proteomes" id="UP000600247"/>
    </source>
</evidence>
<keyword evidence="2" id="KW-1185">Reference proteome</keyword>